<evidence type="ECO:0000313" key="3">
    <source>
        <dbReference type="EMBL" id="CYW13848.1"/>
    </source>
</evidence>
<evidence type="ECO:0000259" key="2">
    <source>
        <dbReference type="Pfam" id="PF00534"/>
    </source>
</evidence>
<feature type="domain" description="Glycosyl transferase family 1" evidence="2">
    <location>
        <begin position="185"/>
        <end position="344"/>
    </location>
</feature>
<dbReference type="AlphaFoldDB" id="A0A0Z8MRM4"/>
<name>A0A0Z8MRM4_STRSU</name>
<organism evidence="3 4">
    <name type="scientific">Streptococcus suis</name>
    <dbReference type="NCBI Taxonomy" id="1307"/>
    <lineage>
        <taxon>Bacteria</taxon>
        <taxon>Bacillati</taxon>
        <taxon>Bacillota</taxon>
        <taxon>Bacilli</taxon>
        <taxon>Lactobacillales</taxon>
        <taxon>Streptococcaceae</taxon>
        <taxon>Streptococcus</taxon>
    </lineage>
</organism>
<dbReference type="GO" id="GO:0009103">
    <property type="term" value="P:lipopolysaccharide biosynthetic process"/>
    <property type="evidence" value="ECO:0007669"/>
    <property type="project" value="TreeGrafter"/>
</dbReference>
<dbReference type="GO" id="GO:0016757">
    <property type="term" value="F:glycosyltransferase activity"/>
    <property type="evidence" value="ECO:0007669"/>
    <property type="project" value="InterPro"/>
</dbReference>
<dbReference type="Pfam" id="PF00534">
    <property type="entry name" value="Glycos_transf_1"/>
    <property type="match status" value="1"/>
</dbReference>
<dbReference type="PANTHER" id="PTHR46401:SF2">
    <property type="entry name" value="GLYCOSYLTRANSFERASE WBBK-RELATED"/>
    <property type="match status" value="1"/>
</dbReference>
<dbReference type="EMBL" id="FIIX01000029">
    <property type="protein sequence ID" value="CYW13848.1"/>
    <property type="molecule type" value="Genomic_DNA"/>
</dbReference>
<gene>
    <name evidence="3" type="ORF">ERS132461_01387</name>
</gene>
<evidence type="ECO:0000256" key="1">
    <source>
        <dbReference type="ARBA" id="ARBA00022679"/>
    </source>
</evidence>
<dbReference type="Proteomes" id="UP000073388">
    <property type="component" value="Unassembled WGS sequence"/>
</dbReference>
<sequence>MTIIVYAVASRSGGALSVLTDFYEEVRLSQDKYPDIEWIFVLSDQKLVSIGNIKIVNIPWVTKSFFHRLVANLTTVKKLYQDNQASVIVSLQNMKVFGLDKPTIVSLHNVLPLYKCGFQTLGTLKAVIKQFFVNHAIIRSLKTARSVLVPSLWIQEELVRQFGIKKSNIKVCKTPISLSTVDSVNNSLEEPITFFYPAASYPYKNHKVIIKAIALIEQKSSHPFKVVFTFDRNQSKNATNLWLQAQPYLDKIEFCGELPRNEVLTLYSSGILLFPSKIETDAMPLLEGMQAHGKIIAANYPYAKEALDGYDNILFFEGDSPVSLAEKMTEIISTGVFPTNLSNKLANVAKTCNSRIDTIIECLSDI</sequence>
<dbReference type="PANTHER" id="PTHR46401">
    <property type="entry name" value="GLYCOSYLTRANSFERASE WBBK-RELATED"/>
    <property type="match status" value="1"/>
</dbReference>
<accession>A0A0Z8MRM4</accession>
<dbReference type="Gene3D" id="3.40.50.2000">
    <property type="entry name" value="Glycogen Phosphorylase B"/>
    <property type="match status" value="1"/>
</dbReference>
<dbReference type="RefSeq" id="WP_044755398.1">
    <property type="nucleotide sequence ID" value="NZ_CEJM01000132.1"/>
</dbReference>
<dbReference type="SUPFAM" id="SSF53756">
    <property type="entry name" value="UDP-Glycosyltransferase/glycogen phosphorylase"/>
    <property type="match status" value="1"/>
</dbReference>
<evidence type="ECO:0000313" key="4">
    <source>
        <dbReference type="Proteomes" id="UP000073388"/>
    </source>
</evidence>
<reference evidence="3 4" key="1">
    <citation type="submission" date="2016-02" db="EMBL/GenBank/DDBJ databases">
        <authorList>
            <consortium name="Pathogen Informatics"/>
        </authorList>
    </citation>
    <scope>NUCLEOTIDE SEQUENCE [LARGE SCALE GENOMIC DNA]</scope>
    <source>
        <strain evidence="3 4">LSS99</strain>
    </source>
</reference>
<dbReference type="InterPro" id="IPR001296">
    <property type="entry name" value="Glyco_trans_1"/>
</dbReference>
<keyword evidence="1 3" id="KW-0808">Transferase</keyword>
<proteinExistence type="predicted"/>
<protein>
    <submittedName>
        <fullName evidence="3">Glycosyl transferases group 1</fullName>
    </submittedName>
</protein>